<dbReference type="InParanoid" id="A0A3Q3FVC6"/>
<protein>
    <submittedName>
        <fullName evidence="2">Uncharacterized LOC109994281</fullName>
    </submittedName>
</protein>
<feature type="compositionally biased region" description="Basic and acidic residues" evidence="1">
    <location>
        <begin position="300"/>
        <end position="317"/>
    </location>
</feature>
<dbReference type="FunCoup" id="A0A3Q3FVC6">
    <property type="interactions" value="171"/>
</dbReference>
<feature type="region of interest" description="Disordered" evidence="1">
    <location>
        <begin position="223"/>
        <end position="250"/>
    </location>
</feature>
<dbReference type="PANTHER" id="PTHR38654">
    <property type="entry name" value="BUCKY BALL-RELATED"/>
    <property type="match status" value="1"/>
</dbReference>
<evidence type="ECO:0000256" key="1">
    <source>
        <dbReference type="SAM" id="MobiDB-lite"/>
    </source>
</evidence>
<dbReference type="PANTHER" id="PTHR38654:SF1">
    <property type="entry name" value="BUCKY BALL"/>
    <property type="match status" value="1"/>
</dbReference>
<feature type="region of interest" description="Disordered" evidence="1">
    <location>
        <begin position="551"/>
        <end position="613"/>
    </location>
</feature>
<feature type="region of interest" description="Disordered" evidence="1">
    <location>
        <begin position="266"/>
        <end position="318"/>
    </location>
</feature>
<evidence type="ECO:0000313" key="2">
    <source>
        <dbReference type="Ensembl" id="ENSLBEP00000022833.1"/>
    </source>
</evidence>
<sequence>MDDGGKQPHPFGGGQQRTHHPRPFFYVQPPSQPYYLYQQWQMNNPYNQYGLPGGFNFNRPCMNPYQYMQYPGYAFPHAPVYPMDYRRMYEPRFQAPPTWNDMPRQQHHLQPQGRREMTCSEAQTDPSDAISKLIECLDKIRAKELQGAERELDSGVASQSSGMFSPAEEKKSEGQDLVLSSAANRSHLESPAVTFSDSTTAVYDGESSQRSLGVLSPHRCWSGGLEEPLDSSSVHEESPELEQPDEHFHPLEKEEVTDIQTDILLTEPSGEKCETEKLKKPTVVANLPSKPLMPSPSASKDSRSGEKSSKTEHKKADPNYQILKLPFESVLTSGDAADGNLPSPATPYYYNYLSMHSTHERMSVLSPSLDELSSRDEMFSTDLDDAELFPKHVYAGRRFAEVVTRSPPDAENVEEVWLPGSKRFMCACCGKNVAKGVSKSKVHSPKMYREEAGDSEEEGRYGRGCEQPVRVVVRKHTAPRKTHSVPLRHAAKSWYKRGQYKDPSDEINQEEGHEVCKQDAADGEGGEIAFSETQCITCQDRLCGVDLSTSEQCRKGDGDGIPRRRQTNLMQRQEMSAQRKVMYQRSRDEDNDDDELPPPHWERGSTMRGEPRC</sequence>
<feature type="region of interest" description="Disordered" evidence="1">
    <location>
        <begin position="149"/>
        <end position="175"/>
    </location>
</feature>
<keyword evidence="3" id="KW-1185">Reference proteome</keyword>
<dbReference type="STRING" id="56723.ENSLBEP00000022833"/>
<organism evidence="2 3">
    <name type="scientific">Labrus bergylta</name>
    <name type="common">ballan wrasse</name>
    <dbReference type="NCBI Taxonomy" id="56723"/>
    <lineage>
        <taxon>Eukaryota</taxon>
        <taxon>Metazoa</taxon>
        <taxon>Chordata</taxon>
        <taxon>Craniata</taxon>
        <taxon>Vertebrata</taxon>
        <taxon>Euteleostomi</taxon>
        <taxon>Actinopterygii</taxon>
        <taxon>Neopterygii</taxon>
        <taxon>Teleostei</taxon>
        <taxon>Neoteleostei</taxon>
        <taxon>Acanthomorphata</taxon>
        <taxon>Eupercaria</taxon>
        <taxon>Labriformes</taxon>
        <taxon>Labridae</taxon>
        <taxon>Labrus</taxon>
    </lineage>
</organism>
<dbReference type="Ensembl" id="ENSLBET00000024019.1">
    <property type="protein sequence ID" value="ENSLBEP00000022833.1"/>
    <property type="gene ID" value="ENSLBEG00000017497.1"/>
</dbReference>
<dbReference type="AlphaFoldDB" id="A0A3Q3FVC6"/>
<feature type="region of interest" description="Disordered" evidence="1">
    <location>
        <begin position="1"/>
        <end position="24"/>
    </location>
</feature>
<name>A0A3Q3FVC6_9LABR</name>
<feature type="compositionally biased region" description="Basic and acidic residues" evidence="1">
    <location>
        <begin position="600"/>
        <end position="613"/>
    </location>
</feature>
<evidence type="ECO:0000313" key="3">
    <source>
        <dbReference type="Proteomes" id="UP000261660"/>
    </source>
</evidence>
<feature type="compositionally biased region" description="Polar residues" evidence="1">
    <location>
        <begin position="567"/>
        <end position="576"/>
    </location>
</feature>
<reference evidence="2" key="2">
    <citation type="submission" date="2025-09" db="UniProtKB">
        <authorList>
            <consortium name="Ensembl"/>
        </authorList>
    </citation>
    <scope>IDENTIFICATION</scope>
</reference>
<proteinExistence type="predicted"/>
<feature type="compositionally biased region" description="Basic and acidic residues" evidence="1">
    <location>
        <begin position="552"/>
        <end position="562"/>
    </location>
</feature>
<feature type="compositionally biased region" description="Basic and acidic residues" evidence="1">
    <location>
        <begin position="269"/>
        <end position="279"/>
    </location>
</feature>
<dbReference type="InterPro" id="IPR053309">
    <property type="entry name" value="Balbiani_Body_Formation"/>
</dbReference>
<reference evidence="2" key="1">
    <citation type="submission" date="2025-08" db="UniProtKB">
        <authorList>
            <consortium name="Ensembl"/>
        </authorList>
    </citation>
    <scope>IDENTIFICATION</scope>
</reference>
<accession>A0A3Q3FVC6</accession>
<feature type="compositionally biased region" description="Basic and acidic residues" evidence="1">
    <location>
        <begin position="233"/>
        <end position="250"/>
    </location>
</feature>
<dbReference type="Proteomes" id="UP000261660">
    <property type="component" value="Unplaced"/>
</dbReference>
<dbReference type="GeneTree" id="ENSGT00940000172071"/>